<evidence type="ECO:0000313" key="10">
    <source>
        <dbReference type="Proteomes" id="UP000075806"/>
    </source>
</evidence>
<reference evidence="9" key="1">
    <citation type="submission" date="2016-02" db="EMBL/GenBank/DDBJ databases">
        <title>Genome sequence of Bacillus trypoxylicola KCTC 13244(T).</title>
        <authorList>
            <person name="Jeong H."/>
            <person name="Park S.-H."/>
            <person name="Choi S.-K."/>
        </authorList>
    </citation>
    <scope>NUCLEOTIDE SEQUENCE [LARGE SCALE GENOMIC DNA]</scope>
    <source>
        <strain evidence="9">KCTC 13244</strain>
    </source>
</reference>
<feature type="transmembrane region" description="Helical" evidence="8">
    <location>
        <begin position="33"/>
        <end position="53"/>
    </location>
</feature>
<proteinExistence type="inferred from homology"/>
<name>A0A161PHJ8_9BACI</name>
<feature type="transmembrane region" description="Helical" evidence="8">
    <location>
        <begin position="218"/>
        <end position="239"/>
    </location>
</feature>
<dbReference type="RefSeq" id="WP_061948624.1">
    <property type="nucleotide sequence ID" value="NZ_LTAO01000012.1"/>
</dbReference>
<dbReference type="InterPro" id="IPR002549">
    <property type="entry name" value="AI-2E-like"/>
</dbReference>
<protein>
    <recommendedName>
        <fullName evidence="11">Permease</fullName>
    </recommendedName>
</protein>
<dbReference type="PANTHER" id="PTHR21716">
    <property type="entry name" value="TRANSMEMBRANE PROTEIN"/>
    <property type="match status" value="1"/>
</dbReference>
<keyword evidence="10" id="KW-1185">Reference proteome</keyword>
<evidence type="ECO:0000256" key="6">
    <source>
        <dbReference type="ARBA" id="ARBA00022989"/>
    </source>
</evidence>
<sequence length="361" mass="39953">MPNSKYFRFGMGIALILLIIFLASLVDWVFKPLLILVQTLFAPILIAGVLFYILRPFVVFLTRWIPRALSILVVFLTLIGVFTLIIILIGPEIQNQFNSLVENWPNIVNEFRAFFGSIQDSDWFSRFQEGEVVSFDEIMATLEKYLLDVMSLVGSNIANVIGAIANVVLILVIIPFVLFFMLKDGESAPNNVLKLFPKKQQTEGRKILGDMDEALSSFIQGQIIVSFCVGILMYIGYLIVGLEYSLVLALLAMVTNVIPFIGPWIGAIPGVIVGLFVSPGTAIVVAIIAVVVQLIESNLISPLVMGKKLDVHPLTIIFLLLVAGKFAGILGMLLAVPAYAVGKVIVYHIYRLWTLKNPRPE</sequence>
<feature type="transmembrane region" description="Helical" evidence="8">
    <location>
        <begin position="6"/>
        <end position="26"/>
    </location>
</feature>
<feature type="transmembrane region" description="Helical" evidence="8">
    <location>
        <begin position="246"/>
        <end position="265"/>
    </location>
</feature>
<keyword evidence="7 8" id="KW-0472">Membrane</keyword>
<feature type="transmembrane region" description="Helical" evidence="8">
    <location>
        <begin position="160"/>
        <end position="182"/>
    </location>
</feature>
<dbReference type="STRING" id="519424.AZF04_06220"/>
<dbReference type="GO" id="GO:0055085">
    <property type="term" value="P:transmembrane transport"/>
    <property type="evidence" value="ECO:0007669"/>
    <property type="project" value="TreeGrafter"/>
</dbReference>
<dbReference type="EMBL" id="LTAO01000012">
    <property type="protein sequence ID" value="KYG32354.1"/>
    <property type="molecule type" value="Genomic_DNA"/>
</dbReference>
<keyword evidence="4" id="KW-1003">Cell membrane</keyword>
<gene>
    <name evidence="9" type="ORF">AZF04_06220</name>
</gene>
<dbReference type="Pfam" id="PF01594">
    <property type="entry name" value="AI-2E_transport"/>
    <property type="match status" value="1"/>
</dbReference>
<dbReference type="PANTHER" id="PTHR21716:SF53">
    <property type="entry name" value="PERMEASE PERM-RELATED"/>
    <property type="match status" value="1"/>
</dbReference>
<evidence type="ECO:0000256" key="8">
    <source>
        <dbReference type="SAM" id="Phobius"/>
    </source>
</evidence>
<evidence type="ECO:0000256" key="1">
    <source>
        <dbReference type="ARBA" id="ARBA00004651"/>
    </source>
</evidence>
<evidence type="ECO:0000313" key="9">
    <source>
        <dbReference type="EMBL" id="KYG32354.1"/>
    </source>
</evidence>
<keyword evidence="5 8" id="KW-0812">Transmembrane</keyword>
<comment type="caution">
    <text evidence="9">The sequence shown here is derived from an EMBL/GenBank/DDBJ whole genome shotgun (WGS) entry which is preliminary data.</text>
</comment>
<feature type="transmembrane region" description="Helical" evidence="8">
    <location>
        <begin position="316"/>
        <end position="340"/>
    </location>
</feature>
<comment type="subcellular location">
    <subcellularLocation>
        <location evidence="1">Cell membrane</location>
        <topology evidence="1">Multi-pass membrane protein</topology>
    </subcellularLocation>
</comment>
<comment type="similarity">
    <text evidence="2">Belongs to the autoinducer-2 exporter (AI-2E) (TC 2.A.86) family.</text>
</comment>
<evidence type="ECO:0000256" key="2">
    <source>
        <dbReference type="ARBA" id="ARBA00009773"/>
    </source>
</evidence>
<evidence type="ECO:0000256" key="5">
    <source>
        <dbReference type="ARBA" id="ARBA00022692"/>
    </source>
</evidence>
<keyword evidence="3" id="KW-0813">Transport</keyword>
<keyword evidence="6 8" id="KW-1133">Transmembrane helix</keyword>
<feature type="transmembrane region" description="Helical" evidence="8">
    <location>
        <begin position="65"/>
        <end position="89"/>
    </location>
</feature>
<evidence type="ECO:0000256" key="3">
    <source>
        <dbReference type="ARBA" id="ARBA00022448"/>
    </source>
</evidence>
<dbReference type="GO" id="GO:0005886">
    <property type="term" value="C:plasma membrane"/>
    <property type="evidence" value="ECO:0007669"/>
    <property type="project" value="UniProtKB-SubCell"/>
</dbReference>
<feature type="transmembrane region" description="Helical" evidence="8">
    <location>
        <begin position="271"/>
        <end position="295"/>
    </location>
</feature>
<dbReference type="Proteomes" id="UP000075806">
    <property type="component" value="Unassembled WGS sequence"/>
</dbReference>
<dbReference type="OrthoDB" id="9793390at2"/>
<accession>A0A161PHJ8</accession>
<dbReference type="AlphaFoldDB" id="A0A161PHJ8"/>
<organism evidence="9 10">
    <name type="scientific">Alkalihalobacillus trypoxylicola</name>
    <dbReference type="NCBI Taxonomy" id="519424"/>
    <lineage>
        <taxon>Bacteria</taxon>
        <taxon>Bacillati</taxon>
        <taxon>Bacillota</taxon>
        <taxon>Bacilli</taxon>
        <taxon>Bacillales</taxon>
        <taxon>Bacillaceae</taxon>
        <taxon>Alkalihalobacillus</taxon>
    </lineage>
</organism>
<evidence type="ECO:0008006" key="11">
    <source>
        <dbReference type="Google" id="ProtNLM"/>
    </source>
</evidence>
<evidence type="ECO:0000256" key="7">
    <source>
        <dbReference type="ARBA" id="ARBA00023136"/>
    </source>
</evidence>
<evidence type="ECO:0000256" key="4">
    <source>
        <dbReference type="ARBA" id="ARBA00022475"/>
    </source>
</evidence>